<feature type="transmembrane region" description="Helical" evidence="5">
    <location>
        <begin position="639"/>
        <end position="664"/>
    </location>
</feature>
<comment type="caution">
    <text evidence="7">The sequence shown here is derived from an EMBL/GenBank/DDBJ whole genome shotgun (WGS) entry which is preliminary data.</text>
</comment>
<feature type="transmembrane region" description="Helical" evidence="5">
    <location>
        <begin position="670"/>
        <end position="691"/>
    </location>
</feature>
<comment type="subcellular location">
    <subcellularLocation>
        <location evidence="1">Membrane</location>
        <topology evidence="1">Multi-pass membrane protein</topology>
    </subcellularLocation>
</comment>
<keyword evidence="3 5" id="KW-1133">Transmembrane helix</keyword>
<dbReference type="NCBIfam" id="TIGR03061">
    <property type="entry name" value="pip_yhgE_Nterm"/>
    <property type="match status" value="1"/>
</dbReference>
<evidence type="ECO:0000313" key="7">
    <source>
        <dbReference type="EMBL" id="RHW48467.1"/>
    </source>
</evidence>
<dbReference type="InterPro" id="IPR013525">
    <property type="entry name" value="ABC2_TM"/>
</dbReference>
<dbReference type="GO" id="GO:0140359">
    <property type="term" value="F:ABC-type transporter activity"/>
    <property type="evidence" value="ECO:0007669"/>
    <property type="project" value="InterPro"/>
</dbReference>
<evidence type="ECO:0000256" key="1">
    <source>
        <dbReference type="ARBA" id="ARBA00004141"/>
    </source>
</evidence>
<name>A0A417ZCM5_9LACO</name>
<dbReference type="InterPro" id="IPR051328">
    <property type="entry name" value="T7SS_ABC-Transporter"/>
</dbReference>
<gene>
    <name evidence="7" type="ORF">DS832_00960</name>
</gene>
<dbReference type="RefSeq" id="WP_118909982.1">
    <property type="nucleotide sequence ID" value="NZ_QOCS01000004.1"/>
</dbReference>
<dbReference type="EMBL" id="QOCS01000004">
    <property type="protein sequence ID" value="RHW48467.1"/>
    <property type="molecule type" value="Genomic_DNA"/>
</dbReference>
<dbReference type="InterPro" id="IPR023908">
    <property type="entry name" value="xxxLxxG_rpt"/>
</dbReference>
<feature type="transmembrane region" description="Helical" evidence="5">
    <location>
        <begin position="698"/>
        <end position="717"/>
    </location>
</feature>
<dbReference type="Pfam" id="PF12698">
    <property type="entry name" value="ABC2_membrane_3"/>
    <property type="match status" value="1"/>
</dbReference>
<feature type="transmembrane region" description="Helical" evidence="5">
    <location>
        <begin position="757"/>
        <end position="778"/>
    </location>
</feature>
<evidence type="ECO:0000256" key="5">
    <source>
        <dbReference type="SAM" id="Phobius"/>
    </source>
</evidence>
<protein>
    <submittedName>
        <fullName evidence="7">YhgE/Pip domain-containing protein</fullName>
    </submittedName>
</protein>
<feature type="domain" description="ABC-2 type transporter transmembrane" evidence="6">
    <location>
        <begin position="536"/>
        <end position="773"/>
    </location>
</feature>
<reference evidence="7 8" key="1">
    <citation type="submission" date="2018-07" db="EMBL/GenBank/DDBJ databases">
        <title>Genome sequences of six Lactobacillus spp. isolated from bumble bee guts.</title>
        <authorList>
            <person name="Motta E.V.S."/>
            <person name="Moran N.A."/>
        </authorList>
    </citation>
    <scope>NUCLEOTIDE SEQUENCE [LARGE SCALE GENOMIC DNA]</scope>
    <source>
        <strain evidence="7 8">LV-8.1</strain>
    </source>
</reference>
<dbReference type="PANTHER" id="PTHR43077">
    <property type="entry name" value="TRANSPORT PERMEASE YVFS-RELATED"/>
    <property type="match status" value="1"/>
</dbReference>
<accession>A0A417ZCM5</accession>
<evidence type="ECO:0000259" key="6">
    <source>
        <dbReference type="Pfam" id="PF12698"/>
    </source>
</evidence>
<evidence type="ECO:0000256" key="3">
    <source>
        <dbReference type="ARBA" id="ARBA00022989"/>
    </source>
</evidence>
<dbReference type="NCBIfam" id="TIGR03057">
    <property type="entry name" value="xxxLxxG_by_4"/>
    <property type="match status" value="4"/>
</dbReference>
<proteinExistence type="predicted"/>
<keyword evidence="4 5" id="KW-0472">Membrane</keyword>
<dbReference type="InterPro" id="IPR017501">
    <property type="entry name" value="Phage_infect_YhgE_C"/>
</dbReference>
<sequence length="822" mass="86185">MIKKEWKFIGRNRLILISVIVMTIIPFLYSIFFLKSVWDPYGSTQDLPVAVVNEDRPVHYNGKKMNVGQQTIKKLKKNKQLDWHIVSKKQAAQGLKDRKYYTVITIPSNFSKNAATVLSAKPKKMQLKYETNDSLNYIGEVISQVGASSLEKEIRTAVTNAYASAMFEQLHVLGSGMKQAASGASQLNNGTATLSDGLNQYTAGVSQVSNGIQTLNVKVSPLAGGIQQLQQGVQPLASGVGQLANGSNQLSSGLQQLQSALASSTSGDQQAQLNQLTSALPQINSGIQQLNQQLQASSGSLGGIDQLTGQISGIGTQAQTIGANLKEAGATLQNISQSAGGTTSDPSASANGIAQAVIDALGPDTLTADQQATITSAVTQAVAQSASQGGQADIAGALQSVAANLQNASAADQQIAAHLQAIQQAAPQLQQINTQINQLQASVAQLAQASNVALPGANQAITQLNSGLSNIQGAVNGNGSQPGLLGGANQLSSGLNQMNQMVPTLTNGVNQLGSGSGQLTSGIQQLANGASALQANSGMLTGGAQQLANGSDQLGLALTDGAQQVNSIKAGPKNADMFAAPTKLKHTNYSYVPNYGHALAPYVLSVALYVGALVFNFAYPIRKVSETGKSATQWFLSKVSVGAVVAVAMGVLEAGLIMVGGLQIDHVAQFFATAVAFSLCAMFVIMFLSMTFDNPGRFVAMVLLMLQLGGSGGTFPMEITNHFFNVIHPYLPMTYSILSFRQSITSGLGTTTFTSSVLILVAITIVALILLWLAMIGLQKIHLNGVSQLDDNQKLQAVEEYDTPKHLAIDDKEDRIETGNEE</sequence>
<organism evidence="7 8">
    <name type="scientific">Bombilactobacillus bombi</name>
    <dbReference type="NCBI Taxonomy" id="1303590"/>
    <lineage>
        <taxon>Bacteria</taxon>
        <taxon>Bacillati</taxon>
        <taxon>Bacillota</taxon>
        <taxon>Bacilli</taxon>
        <taxon>Lactobacillales</taxon>
        <taxon>Lactobacillaceae</taxon>
        <taxon>Bombilactobacillus</taxon>
    </lineage>
</organism>
<dbReference type="AlphaFoldDB" id="A0A417ZCM5"/>
<evidence type="ECO:0000256" key="4">
    <source>
        <dbReference type="ARBA" id="ARBA00023136"/>
    </source>
</evidence>
<feature type="transmembrane region" description="Helical" evidence="5">
    <location>
        <begin position="12"/>
        <end position="34"/>
    </location>
</feature>
<dbReference type="Proteomes" id="UP000284822">
    <property type="component" value="Unassembled WGS sequence"/>
</dbReference>
<feature type="transmembrane region" description="Helical" evidence="5">
    <location>
        <begin position="599"/>
        <end position="619"/>
    </location>
</feature>
<dbReference type="NCBIfam" id="TIGR03062">
    <property type="entry name" value="pip_yhgE_Cterm"/>
    <property type="match status" value="1"/>
</dbReference>
<dbReference type="PANTHER" id="PTHR43077:SF5">
    <property type="entry name" value="PHAGE INFECTION PROTEIN"/>
    <property type="match status" value="1"/>
</dbReference>
<dbReference type="Gene3D" id="3.40.1710.10">
    <property type="entry name" value="abc type-2 transporter like domain"/>
    <property type="match status" value="1"/>
</dbReference>
<dbReference type="GO" id="GO:0016020">
    <property type="term" value="C:membrane"/>
    <property type="evidence" value="ECO:0007669"/>
    <property type="project" value="UniProtKB-SubCell"/>
</dbReference>
<evidence type="ECO:0000256" key="2">
    <source>
        <dbReference type="ARBA" id="ARBA00022692"/>
    </source>
</evidence>
<keyword evidence="2 5" id="KW-0812">Transmembrane</keyword>
<dbReference type="Gene3D" id="1.10.287.950">
    <property type="entry name" value="Methyl-accepting chemotaxis protein"/>
    <property type="match status" value="1"/>
</dbReference>
<evidence type="ECO:0000313" key="8">
    <source>
        <dbReference type="Proteomes" id="UP000284822"/>
    </source>
</evidence>
<dbReference type="InterPro" id="IPR017500">
    <property type="entry name" value="Phage_infect_YhgE_N"/>
</dbReference>